<evidence type="ECO:0008006" key="3">
    <source>
        <dbReference type="Google" id="ProtNLM"/>
    </source>
</evidence>
<keyword evidence="2" id="KW-1185">Reference proteome</keyword>
<protein>
    <recommendedName>
        <fullName evidence="3">Integrase</fullName>
    </recommendedName>
</protein>
<sequence length="300" mass="34638">MPDFLTRRHGTWQFVRRVPVEFAKLDRRGVVKHSTRIKIADDRSGRRAERVAQQLNEQLEIFWKGLANGRRADQLTSYEAARQRTRSLGFEYIEHEELLRQPPEARLQRLEALVAKGLADDSGARAALFGAEKKPAFMLSALFTEYEMMTKDEVRDLSPDQLRIWRNGRLRAVERFVEIASDKPVNEITEEDGINYCEWWRGRIIAGEAEPKTANKDIGQLSRMLKEVSVRRRLNLPDIFKGLRLKGEIERPRVPYETEFVQKRLLAKGALDGLNEDARLVLYVVADTGLRPSEVVNLQL</sequence>
<dbReference type="SUPFAM" id="SSF56349">
    <property type="entry name" value="DNA breaking-rejoining enzymes"/>
    <property type="match status" value="1"/>
</dbReference>
<evidence type="ECO:0000313" key="1">
    <source>
        <dbReference type="EMBL" id="UFW90463.1"/>
    </source>
</evidence>
<dbReference type="InterPro" id="IPR011010">
    <property type="entry name" value="DNA_brk_join_enz"/>
</dbReference>
<dbReference type="Proteomes" id="UP001430990">
    <property type="component" value="Chromosome"/>
</dbReference>
<gene>
    <name evidence="1" type="ORF">BjapCC829_18770</name>
</gene>
<organism evidence="1 2">
    <name type="scientific">Bradyrhizobium barranii</name>
    <dbReference type="NCBI Taxonomy" id="2992140"/>
    <lineage>
        <taxon>Bacteria</taxon>
        <taxon>Pseudomonadati</taxon>
        <taxon>Pseudomonadota</taxon>
        <taxon>Alphaproteobacteria</taxon>
        <taxon>Hyphomicrobiales</taxon>
        <taxon>Nitrobacteraceae</taxon>
        <taxon>Bradyrhizobium</taxon>
    </lineage>
</organism>
<proteinExistence type="predicted"/>
<name>A0ABY3QXV2_9BRAD</name>
<dbReference type="RefSeq" id="WP_231144630.1">
    <property type="nucleotide sequence ID" value="NZ_CP088100.1"/>
</dbReference>
<reference evidence="1" key="1">
    <citation type="submission" date="2021-11" db="EMBL/GenBank/DDBJ databases">
        <title>Australian commercial rhizobial inoculants.</title>
        <authorList>
            <person name="Kohlmeier M.G."/>
            <person name="O'Hara G.W."/>
            <person name="Colombi E."/>
            <person name="Ramsay J.P."/>
            <person name="Terpolilli J."/>
        </authorList>
    </citation>
    <scope>NUCLEOTIDE SEQUENCE</scope>
    <source>
        <strain evidence="1">CC829</strain>
    </source>
</reference>
<dbReference type="EMBL" id="CP088100">
    <property type="protein sequence ID" value="UFW90463.1"/>
    <property type="molecule type" value="Genomic_DNA"/>
</dbReference>
<accession>A0ABY3QXV2</accession>
<evidence type="ECO:0000313" key="2">
    <source>
        <dbReference type="Proteomes" id="UP001430990"/>
    </source>
</evidence>